<comment type="pathway">
    <text evidence="7">Porphyrin-containing compound metabolism; protoheme biosynthesis; protoheme from protoporphyrin-IX: step 1/1.</text>
</comment>
<dbReference type="SUPFAM" id="SSF53800">
    <property type="entry name" value="Chelatase"/>
    <property type="match status" value="1"/>
</dbReference>
<keyword evidence="7" id="KW-0479">Metal-binding</keyword>
<comment type="function">
    <text evidence="7">Catalyzes the ferrous insertion into protoporphyrin IX.</text>
</comment>
<comment type="catalytic activity">
    <reaction evidence="6">
        <text>Fe-coproporphyrin III + 2 H(+) = coproporphyrin III + Fe(2+)</text>
        <dbReference type="Rhea" id="RHEA:49572"/>
        <dbReference type="ChEBI" id="CHEBI:15378"/>
        <dbReference type="ChEBI" id="CHEBI:29033"/>
        <dbReference type="ChEBI" id="CHEBI:68438"/>
        <dbReference type="ChEBI" id="CHEBI:131725"/>
        <dbReference type="EC" id="4.99.1.9"/>
    </reaction>
    <physiologicalReaction direction="right-to-left" evidence="6">
        <dbReference type="Rhea" id="RHEA:49574"/>
    </physiologicalReaction>
</comment>
<dbReference type="EC" id="4.98.1.1" evidence="7"/>
<evidence type="ECO:0000256" key="3">
    <source>
        <dbReference type="ARBA" id="ARBA00023133"/>
    </source>
</evidence>
<dbReference type="PANTHER" id="PTHR11108:SF1">
    <property type="entry name" value="FERROCHELATASE, MITOCHONDRIAL"/>
    <property type="match status" value="1"/>
</dbReference>
<dbReference type="EMBL" id="BAABFN010000005">
    <property type="protein sequence ID" value="GAA4313845.1"/>
    <property type="molecule type" value="Genomic_DNA"/>
</dbReference>
<evidence type="ECO:0000256" key="4">
    <source>
        <dbReference type="ARBA" id="ARBA00023239"/>
    </source>
</evidence>
<evidence type="ECO:0000313" key="10">
    <source>
        <dbReference type="Proteomes" id="UP001501207"/>
    </source>
</evidence>
<keyword evidence="3 7" id="KW-0350">Heme biosynthesis</keyword>
<keyword evidence="4 7" id="KW-0456">Lyase</keyword>
<feature type="binding site" evidence="7">
    <location>
        <position position="196"/>
    </location>
    <ligand>
        <name>Fe(2+)</name>
        <dbReference type="ChEBI" id="CHEBI:29033"/>
    </ligand>
</feature>
<reference evidence="10" key="1">
    <citation type="journal article" date="2019" name="Int. J. Syst. Evol. Microbiol.">
        <title>The Global Catalogue of Microorganisms (GCM) 10K type strain sequencing project: providing services to taxonomists for standard genome sequencing and annotation.</title>
        <authorList>
            <consortium name="The Broad Institute Genomics Platform"/>
            <consortium name="The Broad Institute Genome Sequencing Center for Infectious Disease"/>
            <person name="Wu L."/>
            <person name="Ma J."/>
        </authorList>
    </citation>
    <scope>NUCLEOTIDE SEQUENCE [LARGE SCALE GENOMIC DNA]</scope>
    <source>
        <strain evidence="10">JCM 17664</strain>
    </source>
</reference>
<organism evidence="9 10">
    <name type="scientific">Compostibacter hankyongensis</name>
    <dbReference type="NCBI Taxonomy" id="1007089"/>
    <lineage>
        <taxon>Bacteria</taxon>
        <taxon>Pseudomonadati</taxon>
        <taxon>Bacteroidota</taxon>
        <taxon>Chitinophagia</taxon>
        <taxon>Chitinophagales</taxon>
        <taxon>Chitinophagaceae</taxon>
        <taxon>Compostibacter</taxon>
    </lineage>
</organism>
<keyword evidence="2 7" id="KW-0408">Iron</keyword>
<keyword evidence="7" id="KW-0963">Cytoplasm</keyword>
<proteinExistence type="inferred from homology"/>
<dbReference type="InterPro" id="IPR033644">
    <property type="entry name" value="Ferrochelatase_C"/>
</dbReference>
<keyword evidence="10" id="KW-1185">Reference proteome</keyword>
<evidence type="ECO:0000256" key="7">
    <source>
        <dbReference type="HAMAP-Rule" id="MF_00323"/>
    </source>
</evidence>
<gene>
    <name evidence="7 9" type="primary">hemH</name>
    <name evidence="9" type="ORF">GCM10023143_24350</name>
</gene>
<evidence type="ECO:0000256" key="2">
    <source>
        <dbReference type="ARBA" id="ARBA00023004"/>
    </source>
</evidence>
<accession>A0ABP8FYW7</accession>
<dbReference type="NCBIfam" id="TIGR00109">
    <property type="entry name" value="hemH"/>
    <property type="match status" value="1"/>
</dbReference>
<dbReference type="HAMAP" id="MF_00323">
    <property type="entry name" value="Ferrochelatase"/>
    <property type="match status" value="1"/>
</dbReference>
<name>A0ABP8FYW7_9BACT</name>
<dbReference type="Pfam" id="PF00762">
    <property type="entry name" value="Ferrochelatase"/>
    <property type="match status" value="1"/>
</dbReference>
<dbReference type="CDD" id="cd03411">
    <property type="entry name" value="Ferrochelatase_N"/>
    <property type="match status" value="1"/>
</dbReference>
<dbReference type="PANTHER" id="PTHR11108">
    <property type="entry name" value="FERROCHELATASE"/>
    <property type="match status" value="1"/>
</dbReference>
<evidence type="ECO:0000256" key="5">
    <source>
        <dbReference type="ARBA" id="ARBA00023244"/>
    </source>
</evidence>
<dbReference type="InterPro" id="IPR033659">
    <property type="entry name" value="Ferrochelatase_N"/>
</dbReference>
<evidence type="ECO:0000256" key="6">
    <source>
        <dbReference type="ARBA" id="ARBA00024536"/>
    </source>
</evidence>
<evidence type="ECO:0000313" key="9">
    <source>
        <dbReference type="EMBL" id="GAA4313845.1"/>
    </source>
</evidence>
<dbReference type="InterPro" id="IPR001015">
    <property type="entry name" value="Ferrochelatase"/>
</dbReference>
<comment type="subcellular location">
    <subcellularLocation>
        <location evidence="7">Cytoplasm</location>
    </subcellularLocation>
</comment>
<dbReference type="Proteomes" id="UP001501207">
    <property type="component" value="Unassembled WGS sequence"/>
</dbReference>
<comment type="caution">
    <text evidence="9">The sequence shown here is derived from an EMBL/GenBank/DDBJ whole genome shotgun (WGS) entry which is preliminary data.</text>
</comment>
<dbReference type="RefSeq" id="WP_344979679.1">
    <property type="nucleotide sequence ID" value="NZ_BAABFN010000005.1"/>
</dbReference>
<evidence type="ECO:0000256" key="8">
    <source>
        <dbReference type="RuleBase" id="RU004185"/>
    </source>
</evidence>
<protein>
    <recommendedName>
        <fullName evidence="7">Ferrochelatase</fullName>
        <ecNumber evidence="7">4.98.1.1</ecNumber>
    </recommendedName>
    <alternativeName>
        <fullName evidence="7">Heme synthase</fullName>
    </alternativeName>
    <alternativeName>
        <fullName evidence="7">Protoheme ferro-lyase</fullName>
    </alternativeName>
</protein>
<keyword evidence="5 7" id="KW-0627">Porphyrin biosynthesis</keyword>
<evidence type="ECO:0000256" key="1">
    <source>
        <dbReference type="ARBA" id="ARBA00007718"/>
    </source>
</evidence>
<comment type="similarity">
    <text evidence="1 7 8">Belongs to the ferrochelatase family.</text>
</comment>
<feature type="binding site" evidence="7">
    <location>
        <position position="299"/>
    </location>
    <ligand>
        <name>Fe(2+)</name>
        <dbReference type="ChEBI" id="CHEBI:29033"/>
    </ligand>
</feature>
<sequence>MMQTHENRYGVLLMNLGSPVSTAVPDVRRYLKEFLMDKRVIDYPYLLRALLVKGIIVPFRAPKSAEAYKTIWWKEGSPLIVLTEQLQQQLQQRLPVPVEVAMRYGDPHPAAAFDRLLERIPDIEEVILLPLYPHYAMSSYETAVEYAREIYQKKKYPFRLRVIPPYYDEDWYIAALAESIRPFLQEPFDQLLFSYHGVPERHIRKGDITGSHCLQQPDCCTTSSPAHRYCYRHQVYRTTALVARRLQLPADRYSLSFQSRLGREEWLKPYTAQRLAELPGEGVKRLLVVCPAFVSDCLETLEEIAEQGRHIFMEAGGKSFTMIPCLNTRPEWVAALAEQVSAKSGEIIQGE</sequence>
<dbReference type="Gene3D" id="3.40.50.1400">
    <property type="match status" value="2"/>
</dbReference>
<comment type="catalytic activity">
    <reaction evidence="7">
        <text>heme b + 2 H(+) = protoporphyrin IX + Fe(2+)</text>
        <dbReference type="Rhea" id="RHEA:22584"/>
        <dbReference type="ChEBI" id="CHEBI:15378"/>
        <dbReference type="ChEBI" id="CHEBI:29033"/>
        <dbReference type="ChEBI" id="CHEBI:57306"/>
        <dbReference type="ChEBI" id="CHEBI:60344"/>
        <dbReference type="EC" id="4.98.1.1"/>
    </reaction>
</comment>
<dbReference type="CDD" id="cd00419">
    <property type="entry name" value="Ferrochelatase_C"/>
    <property type="match status" value="1"/>
</dbReference>